<organism evidence="1 2">
    <name type="scientific">Desulfocucumis palustris</name>
    <dbReference type="NCBI Taxonomy" id="1898651"/>
    <lineage>
        <taxon>Bacteria</taxon>
        <taxon>Bacillati</taxon>
        <taxon>Bacillota</taxon>
        <taxon>Clostridia</taxon>
        <taxon>Eubacteriales</taxon>
        <taxon>Desulfocucumaceae</taxon>
        <taxon>Desulfocucumis</taxon>
    </lineage>
</organism>
<dbReference type="AlphaFoldDB" id="A0A2L2XCE4"/>
<proteinExistence type="predicted"/>
<evidence type="ECO:0000313" key="1">
    <source>
        <dbReference type="EMBL" id="GBF33363.1"/>
    </source>
</evidence>
<keyword evidence="2" id="KW-1185">Reference proteome</keyword>
<sequence>MPGPEDNYGYPPEVRVIELGKKGKPIKLEITCCEPDCENKRIVKVQDYFQVKRCRDCQSKYFSEHRRELAKFSRQRKKAEKAAAANELNQG</sequence>
<reference evidence="2" key="1">
    <citation type="submission" date="2018-02" db="EMBL/GenBank/DDBJ databases">
        <title>Genome sequence of Desulfocucumis palustris strain NAW-5.</title>
        <authorList>
            <person name="Watanabe M."/>
            <person name="Kojima H."/>
            <person name="Fukui M."/>
        </authorList>
    </citation>
    <scope>NUCLEOTIDE SEQUENCE [LARGE SCALE GENOMIC DNA]</scope>
    <source>
        <strain evidence="2">NAW-5</strain>
    </source>
</reference>
<accession>A0A2L2XCE4</accession>
<protein>
    <submittedName>
        <fullName evidence="1">Uncharacterized protein</fullName>
    </submittedName>
</protein>
<name>A0A2L2XCE4_9FIRM</name>
<gene>
    <name evidence="1" type="ORF">DCCM_2464</name>
</gene>
<dbReference type="EMBL" id="BFAV01000096">
    <property type="protein sequence ID" value="GBF33363.1"/>
    <property type="molecule type" value="Genomic_DNA"/>
</dbReference>
<comment type="caution">
    <text evidence="1">The sequence shown here is derived from an EMBL/GenBank/DDBJ whole genome shotgun (WGS) entry which is preliminary data.</text>
</comment>
<dbReference type="Proteomes" id="UP000239549">
    <property type="component" value="Unassembled WGS sequence"/>
</dbReference>
<evidence type="ECO:0000313" key="2">
    <source>
        <dbReference type="Proteomes" id="UP000239549"/>
    </source>
</evidence>